<keyword evidence="1" id="KW-0812">Transmembrane</keyword>
<accession>A0ABD0KB75</accession>
<sequence length="96" mass="10658">MWVSERAYDKKAFQFLCSLSPLVFCGGLAVSHCSTLYRDQPQRRASQWLEAGDVRKPVFKKKLFLLCAASDTLAGLKKRHCLACFGRGWSGGDVGS</sequence>
<dbReference type="EMBL" id="JACVVK020000211">
    <property type="protein sequence ID" value="KAK7484374.1"/>
    <property type="molecule type" value="Genomic_DNA"/>
</dbReference>
<name>A0ABD0KB75_9CAEN</name>
<organism evidence="2 3">
    <name type="scientific">Batillaria attramentaria</name>
    <dbReference type="NCBI Taxonomy" id="370345"/>
    <lineage>
        <taxon>Eukaryota</taxon>
        <taxon>Metazoa</taxon>
        <taxon>Spiralia</taxon>
        <taxon>Lophotrochozoa</taxon>
        <taxon>Mollusca</taxon>
        <taxon>Gastropoda</taxon>
        <taxon>Caenogastropoda</taxon>
        <taxon>Sorbeoconcha</taxon>
        <taxon>Cerithioidea</taxon>
        <taxon>Batillariidae</taxon>
        <taxon>Batillaria</taxon>
    </lineage>
</organism>
<keyword evidence="1" id="KW-1133">Transmembrane helix</keyword>
<evidence type="ECO:0000313" key="3">
    <source>
        <dbReference type="Proteomes" id="UP001519460"/>
    </source>
</evidence>
<proteinExistence type="predicted"/>
<protein>
    <recommendedName>
        <fullName evidence="4">Secreted protein</fullName>
    </recommendedName>
</protein>
<dbReference type="Proteomes" id="UP001519460">
    <property type="component" value="Unassembled WGS sequence"/>
</dbReference>
<keyword evidence="1" id="KW-0472">Membrane</keyword>
<evidence type="ECO:0000256" key="1">
    <source>
        <dbReference type="SAM" id="Phobius"/>
    </source>
</evidence>
<gene>
    <name evidence="2" type="ORF">BaRGS_00024379</name>
</gene>
<comment type="caution">
    <text evidence="2">The sequence shown here is derived from an EMBL/GenBank/DDBJ whole genome shotgun (WGS) entry which is preliminary data.</text>
</comment>
<reference evidence="2 3" key="1">
    <citation type="journal article" date="2023" name="Sci. Data">
        <title>Genome assembly of the Korean intertidal mud-creeper Batillaria attramentaria.</title>
        <authorList>
            <person name="Patra A.K."/>
            <person name="Ho P.T."/>
            <person name="Jun S."/>
            <person name="Lee S.J."/>
            <person name="Kim Y."/>
            <person name="Won Y.J."/>
        </authorList>
    </citation>
    <scope>NUCLEOTIDE SEQUENCE [LARGE SCALE GENOMIC DNA]</scope>
    <source>
        <strain evidence="2">Wonlab-2016</strain>
    </source>
</reference>
<keyword evidence="3" id="KW-1185">Reference proteome</keyword>
<evidence type="ECO:0000313" key="2">
    <source>
        <dbReference type="EMBL" id="KAK7484374.1"/>
    </source>
</evidence>
<dbReference type="AlphaFoldDB" id="A0ABD0KB75"/>
<feature type="transmembrane region" description="Helical" evidence="1">
    <location>
        <begin position="12"/>
        <end position="37"/>
    </location>
</feature>
<evidence type="ECO:0008006" key="4">
    <source>
        <dbReference type="Google" id="ProtNLM"/>
    </source>
</evidence>